<gene>
    <name evidence="2" type="ORF">NPIL_240311</name>
</gene>
<dbReference type="EMBL" id="BMAW01091307">
    <property type="protein sequence ID" value="GFS49021.1"/>
    <property type="molecule type" value="Genomic_DNA"/>
</dbReference>
<feature type="compositionally biased region" description="Basic and acidic residues" evidence="1">
    <location>
        <begin position="86"/>
        <end position="95"/>
    </location>
</feature>
<proteinExistence type="predicted"/>
<dbReference type="OrthoDB" id="10302509at2759"/>
<dbReference type="Proteomes" id="UP000887013">
    <property type="component" value="Unassembled WGS sequence"/>
</dbReference>
<feature type="region of interest" description="Disordered" evidence="1">
    <location>
        <begin position="75"/>
        <end position="95"/>
    </location>
</feature>
<organism evidence="2 3">
    <name type="scientific">Nephila pilipes</name>
    <name type="common">Giant wood spider</name>
    <name type="synonym">Nephila maculata</name>
    <dbReference type="NCBI Taxonomy" id="299642"/>
    <lineage>
        <taxon>Eukaryota</taxon>
        <taxon>Metazoa</taxon>
        <taxon>Ecdysozoa</taxon>
        <taxon>Arthropoda</taxon>
        <taxon>Chelicerata</taxon>
        <taxon>Arachnida</taxon>
        <taxon>Araneae</taxon>
        <taxon>Araneomorphae</taxon>
        <taxon>Entelegynae</taxon>
        <taxon>Araneoidea</taxon>
        <taxon>Nephilidae</taxon>
        <taxon>Nephila</taxon>
    </lineage>
</organism>
<sequence length="95" mass="10910">MQPQRVRASHTKPPMTSHLPRLSDVLVSIRSAQLHKFRFTREPLLRNHPNQTAWLRKLLEGFFVCAKTKGHDMISDDKPSGILIPQKDDDLRGVT</sequence>
<evidence type="ECO:0000313" key="3">
    <source>
        <dbReference type="Proteomes" id="UP000887013"/>
    </source>
</evidence>
<evidence type="ECO:0000256" key="1">
    <source>
        <dbReference type="SAM" id="MobiDB-lite"/>
    </source>
</evidence>
<keyword evidence="3" id="KW-1185">Reference proteome</keyword>
<evidence type="ECO:0000313" key="2">
    <source>
        <dbReference type="EMBL" id="GFS49021.1"/>
    </source>
</evidence>
<comment type="caution">
    <text evidence="2">The sequence shown here is derived from an EMBL/GenBank/DDBJ whole genome shotgun (WGS) entry which is preliminary data.</text>
</comment>
<protein>
    <submittedName>
        <fullName evidence="2">Uncharacterized protein</fullName>
    </submittedName>
</protein>
<dbReference type="AlphaFoldDB" id="A0A8X6MEG9"/>
<reference evidence="2" key="1">
    <citation type="submission" date="2020-08" db="EMBL/GenBank/DDBJ databases">
        <title>Multicomponent nature underlies the extraordinary mechanical properties of spider dragline silk.</title>
        <authorList>
            <person name="Kono N."/>
            <person name="Nakamura H."/>
            <person name="Mori M."/>
            <person name="Yoshida Y."/>
            <person name="Ohtoshi R."/>
            <person name="Malay A.D."/>
            <person name="Moran D.A.P."/>
            <person name="Tomita M."/>
            <person name="Numata K."/>
            <person name="Arakawa K."/>
        </authorList>
    </citation>
    <scope>NUCLEOTIDE SEQUENCE</scope>
</reference>
<accession>A0A8X6MEG9</accession>
<name>A0A8X6MEG9_NEPPI</name>